<dbReference type="EMBL" id="CAADFF010000097">
    <property type="protein sequence ID" value="VFJ97245.1"/>
    <property type="molecule type" value="Genomic_DNA"/>
</dbReference>
<dbReference type="AlphaFoldDB" id="A0A450UXH6"/>
<proteinExistence type="predicted"/>
<name>A0A450UXH6_9GAMM</name>
<evidence type="ECO:0000313" key="1">
    <source>
        <dbReference type="EMBL" id="VFJ97245.1"/>
    </source>
</evidence>
<sequence>MTRGTRNTEILGKDFVLIDPLDVAREGVADGSSLVPKLLLGNLFPGSFSFQLNDHVEDFITPADEKRARVGWISAAHPPGGGDGGYASLIHPTAPNRGCCFIVKVSSVMLLQETKA</sequence>
<reference evidence="1" key="1">
    <citation type="submission" date="2019-02" db="EMBL/GenBank/DDBJ databases">
        <authorList>
            <person name="Gruber-Vodicka R. H."/>
            <person name="Seah K. B. B."/>
        </authorList>
    </citation>
    <scope>NUCLEOTIDE SEQUENCE</scope>
    <source>
        <strain evidence="1">BECK_M7</strain>
    </source>
</reference>
<accession>A0A450UXH6</accession>
<protein>
    <submittedName>
        <fullName evidence="1">Uncharacterized protein</fullName>
    </submittedName>
</protein>
<gene>
    <name evidence="1" type="ORF">BECKLFY1418B_GA0070995_109714</name>
</gene>
<organism evidence="1">
    <name type="scientific">Candidatus Kentrum sp. LFY</name>
    <dbReference type="NCBI Taxonomy" id="2126342"/>
    <lineage>
        <taxon>Bacteria</taxon>
        <taxon>Pseudomonadati</taxon>
        <taxon>Pseudomonadota</taxon>
        <taxon>Gammaproteobacteria</taxon>
        <taxon>Candidatus Kentrum</taxon>
    </lineage>
</organism>